<comment type="caution">
    <text evidence="2">The sequence shown here is derived from an EMBL/GenBank/DDBJ whole genome shotgun (WGS) entry which is preliminary data.</text>
</comment>
<dbReference type="AlphaFoldDB" id="A0A9X3CS89"/>
<dbReference type="NCBIfam" id="TIGR03899">
    <property type="entry name" value="TIGR03899 family protein"/>
    <property type="match status" value="1"/>
</dbReference>
<evidence type="ECO:0000313" key="2">
    <source>
        <dbReference type="EMBL" id="MCW8348782.1"/>
    </source>
</evidence>
<name>A0A9X3CS89_9VIBR</name>
<gene>
    <name evidence="2" type="ORF">MD535_22590</name>
</gene>
<sequence length="301" mass="33927">MSNVTTSSPSPIIEATSARNEQTQKKSSHMRDSASRIRAIAQTHLLDALIGEESPSKSVFERAIQRDKQRKEQRQKNLEQIVKLSLQACNSEVSSEPDFDWLLRFFDMAQDIHNTSMQKLWAQVLKREVTNPGSTSMKALKTLRDMTPKEAQTLQRAASLACSFGADSSRKLLLGIKHHAGLFSFSKRESFDELSLGEFNLPYSSLLLLIELGILLGTELESGEIAQEPALKLNYQGSEFQLQSKLKGIRLTYYRFTPTGNELCQLLGHRGNTHYQEKLVNLLNRKFTVAGEVTSSFHHQV</sequence>
<dbReference type="InterPro" id="IPR021254">
    <property type="entry name" value="DUF2806"/>
</dbReference>
<dbReference type="Pfam" id="PF10987">
    <property type="entry name" value="DUF2806"/>
    <property type="match status" value="1"/>
</dbReference>
<keyword evidence="3" id="KW-1185">Reference proteome</keyword>
<feature type="region of interest" description="Disordered" evidence="1">
    <location>
        <begin position="1"/>
        <end position="34"/>
    </location>
</feature>
<evidence type="ECO:0000313" key="3">
    <source>
        <dbReference type="Proteomes" id="UP001155587"/>
    </source>
</evidence>
<dbReference type="EMBL" id="JAKRRY010000046">
    <property type="protein sequence ID" value="MCW8348782.1"/>
    <property type="molecule type" value="Genomic_DNA"/>
</dbReference>
<protein>
    <submittedName>
        <fullName evidence="2">TIGR03899 family protein</fullName>
    </submittedName>
</protein>
<organism evidence="2 3">
    <name type="scientific">Vibrio qingdaonensis</name>
    <dbReference type="NCBI Taxonomy" id="2829491"/>
    <lineage>
        <taxon>Bacteria</taxon>
        <taxon>Pseudomonadati</taxon>
        <taxon>Pseudomonadota</taxon>
        <taxon>Gammaproteobacteria</taxon>
        <taxon>Vibrionales</taxon>
        <taxon>Vibrionaceae</taxon>
        <taxon>Vibrio</taxon>
    </lineage>
</organism>
<dbReference type="RefSeq" id="WP_265677382.1">
    <property type="nucleotide sequence ID" value="NZ_JAKRRY010000046.1"/>
</dbReference>
<feature type="compositionally biased region" description="Polar residues" evidence="1">
    <location>
        <begin position="1"/>
        <end position="10"/>
    </location>
</feature>
<proteinExistence type="predicted"/>
<accession>A0A9X3CS89</accession>
<reference evidence="2" key="1">
    <citation type="submission" date="2022-02" db="EMBL/GenBank/DDBJ databases">
        <title>Vibrio sp. nov, a new bacterium isolated from seawater.</title>
        <authorList>
            <person name="Yuan Y."/>
        </authorList>
    </citation>
    <scope>NUCLEOTIDE SEQUENCE</scope>
    <source>
        <strain evidence="2">ZSDZ65</strain>
    </source>
</reference>
<evidence type="ECO:0000256" key="1">
    <source>
        <dbReference type="SAM" id="MobiDB-lite"/>
    </source>
</evidence>
<dbReference type="Proteomes" id="UP001155587">
    <property type="component" value="Unassembled WGS sequence"/>
</dbReference>